<protein>
    <submittedName>
        <fullName evidence="2">Uncharacterized protein</fullName>
    </submittedName>
</protein>
<gene>
    <name evidence="2" type="ORF">GCM10017655_53140</name>
</gene>
<dbReference type="EMBL" id="BSFN01000042">
    <property type="protein sequence ID" value="GLK92249.1"/>
    <property type="molecule type" value="Genomic_DNA"/>
</dbReference>
<evidence type="ECO:0000256" key="1">
    <source>
        <dbReference type="SAM" id="SignalP"/>
    </source>
</evidence>
<dbReference type="AlphaFoldDB" id="A0A9W6KCP4"/>
<proteinExistence type="predicted"/>
<comment type="caution">
    <text evidence="2">The sequence shown here is derived from an EMBL/GenBank/DDBJ whole genome shotgun (WGS) entry which is preliminary data.</text>
</comment>
<feature type="chain" id="PRO_5040944369" evidence="1">
    <location>
        <begin position="28"/>
        <end position="129"/>
    </location>
</feature>
<keyword evidence="3" id="KW-1185">Reference proteome</keyword>
<dbReference type="Proteomes" id="UP001143328">
    <property type="component" value="Unassembled WGS sequence"/>
</dbReference>
<feature type="signal peptide" evidence="1">
    <location>
        <begin position="1"/>
        <end position="27"/>
    </location>
</feature>
<evidence type="ECO:0000313" key="2">
    <source>
        <dbReference type="EMBL" id="GLK92249.1"/>
    </source>
</evidence>
<organism evidence="2 3">
    <name type="scientific">Pseudomonas turukhanskensis</name>
    <dbReference type="NCBI Taxonomy" id="1806536"/>
    <lineage>
        <taxon>Bacteria</taxon>
        <taxon>Pseudomonadati</taxon>
        <taxon>Pseudomonadota</taxon>
        <taxon>Gammaproteobacteria</taxon>
        <taxon>Pseudomonadales</taxon>
        <taxon>Pseudomonadaceae</taxon>
        <taxon>Pseudomonas</taxon>
    </lineage>
</organism>
<name>A0A9W6KCP4_9PSED</name>
<keyword evidence="1" id="KW-0732">Signal</keyword>
<evidence type="ECO:0000313" key="3">
    <source>
        <dbReference type="Proteomes" id="UP001143328"/>
    </source>
</evidence>
<reference evidence="2" key="2">
    <citation type="submission" date="2023-01" db="EMBL/GenBank/DDBJ databases">
        <authorList>
            <person name="Sun Q."/>
            <person name="Evtushenko L."/>
        </authorList>
    </citation>
    <scope>NUCLEOTIDE SEQUENCE</scope>
    <source>
        <strain evidence="2">VKM B-2935</strain>
    </source>
</reference>
<sequence length="129" mass="14097">MNFLSPRTLTATGLIFLCIATTGTALAAESCGGGYIKSVVVNKPAFRDAGIIGITVLHDDGTTKNYYSYQFGDIRNSAEIRSLLQLATTAYVSQSHVQVSVSQKCSYTYKESDGLTWVTRWNGLWLDSK</sequence>
<reference evidence="2" key="1">
    <citation type="journal article" date="2014" name="Int. J. Syst. Evol. Microbiol.">
        <title>Complete genome sequence of Corynebacterium casei LMG S-19264T (=DSM 44701T), isolated from a smear-ripened cheese.</title>
        <authorList>
            <consortium name="US DOE Joint Genome Institute (JGI-PGF)"/>
            <person name="Walter F."/>
            <person name="Albersmeier A."/>
            <person name="Kalinowski J."/>
            <person name="Ruckert C."/>
        </authorList>
    </citation>
    <scope>NUCLEOTIDE SEQUENCE</scope>
    <source>
        <strain evidence="2">VKM B-2935</strain>
    </source>
</reference>
<accession>A0A9W6KCP4</accession>
<dbReference type="RefSeq" id="WP_271198542.1">
    <property type="nucleotide sequence ID" value="NZ_BSFN01000042.1"/>
</dbReference>